<dbReference type="InterPro" id="IPR036097">
    <property type="entry name" value="HisK_dim/P_sf"/>
</dbReference>
<dbReference type="PRINTS" id="PR00344">
    <property type="entry name" value="BCTRLSENSOR"/>
</dbReference>
<evidence type="ECO:0000259" key="17">
    <source>
        <dbReference type="PROSITE" id="PS50885"/>
    </source>
</evidence>
<dbReference type="RefSeq" id="WP_139882855.1">
    <property type="nucleotide sequence ID" value="NZ_CP040986.1"/>
</dbReference>
<dbReference type="KEGG" id="mrk:FIT61_01800"/>
<gene>
    <name evidence="18" type="ORF">FIT61_01800</name>
</gene>
<dbReference type="Proteomes" id="UP000312102">
    <property type="component" value="Chromosome"/>
</dbReference>
<keyword evidence="14 15" id="KW-0472">Membrane</keyword>
<dbReference type="InterPro" id="IPR003661">
    <property type="entry name" value="HisK_dim/P_dom"/>
</dbReference>
<keyword evidence="4" id="KW-1003">Cell membrane</keyword>
<dbReference type="InterPro" id="IPR038421">
    <property type="entry name" value="RisS_PPD_sf"/>
</dbReference>
<keyword evidence="10" id="KW-0418">Kinase</keyword>
<dbReference type="InterPro" id="IPR032408">
    <property type="entry name" value="RisS_PPD"/>
</dbReference>
<sequence>MKFIPNTLLARFLILIATVLIIAQIVSIRIFDYFERGPRAEAVAQEIETVVNFTRASLISSREDKRLELLSELSTKGDIRIYPAYYFEDIEPLAPDPFLQVVVRKLKERLGENTIVITNHYGIPGLWVSFSIDQDEFWVVIPTPGDRPFPWHWIGWGIIVAGLSIIGAYATATRINRPLNLLIQATEQLKKGEFPKKLPLDSVTEFQAMSQTFNEMAEGLNKVEQERKLLLAGISHDVRTPLTRLRIAIEMLPEKIAVKFKKSMEEDITEIDSILNQFMDYVRGFDQESKILTNLNDFFSHLKEQHKILNHNIVLVSNLKIPIFYDIRPVSFRRLFDNLINNAFSYSKGEVLITLKKNKDSITINILDDGPGIPPEEIKRLLKPFERMDEARGNSEGCGLGLAIAERITQSHDGKLTISNRPKKGLEVKITLPLVSES</sequence>
<proteinExistence type="predicted"/>
<keyword evidence="13" id="KW-0902">Two-component regulatory system</keyword>
<evidence type="ECO:0000313" key="18">
    <source>
        <dbReference type="EMBL" id="QDD13212.1"/>
    </source>
</evidence>
<evidence type="ECO:0000313" key="19">
    <source>
        <dbReference type="Proteomes" id="UP000312102"/>
    </source>
</evidence>
<evidence type="ECO:0000256" key="11">
    <source>
        <dbReference type="ARBA" id="ARBA00022840"/>
    </source>
</evidence>
<feature type="domain" description="HAMP" evidence="17">
    <location>
        <begin position="173"/>
        <end position="225"/>
    </location>
</feature>
<dbReference type="Pfam" id="PF16524">
    <property type="entry name" value="RisS_PPD"/>
    <property type="match status" value="1"/>
</dbReference>
<dbReference type="Gene3D" id="3.30.450.300">
    <property type="entry name" value="Sensor histidine kinase RisS, periplasmic domain"/>
    <property type="match status" value="1"/>
</dbReference>
<dbReference type="Gene3D" id="1.10.287.130">
    <property type="match status" value="1"/>
</dbReference>
<keyword evidence="12 15" id="KW-1133">Transmembrane helix</keyword>
<evidence type="ECO:0000259" key="16">
    <source>
        <dbReference type="PROSITE" id="PS50109"/>
    </source>
</evidence>
<dbReference type="PROSITE" id="PS50109">
    <property type="entry name" value="HIS_KIN"/>
    <property type="match status" value="1"/>
</dbReference>
<protein>
    <recommendedName>
        <fullName evidence="3">histidine kinase</fullName>
        <ecNumber evidence="3">2.7.13.3</ecNumber>
    </recommendedName>
</protein>
<comment type="subcellular location">
    <subcellularLocation>
        <location evidence="2">Cell inner membrane</location>
        <topology evidence="2">Multi-pass membrane protein</topology>
    </subcellularLocation>
</comment>
<dbReference type="InterPro" id="IPR003594">
    <property type="entry name" value="HATPase_dom"/>
</dbReference>
<dbReference type="Pfam" id="PF02518">
    <property type="entry name" value="HATPase_c"/>
    <property type="match status" value="1"/>
</dbReference>
<keyword evidence="5" id="KW-0997">Cell inner membrane</keyword>
<feature type="transmembrane region" description="Helical" evidence="15">
    <location>
        <begin position="12"/>
        <end position="31"/>
    </location>
</feature>
<evidence type="ECO:0000256" key="2">
    <source>
        <dbReference type="ARBA" id="ARBA00004429"/>
    </source>
</evidence>
<dbReference type="SMART" id="SM00387">
    <property type="entry name" value="HATPase_c"/>
    <property type="match status" value="1"/>
</dbReference>
<dbReference type="SMART" id="SM00388">
    <property type="entry name" value="HisKA"/>
    <property type="match status" value="1"/>
</dbReference>
<feature type="domain" description="Histidine kinase" evidence="16">
    <location>
        <begin position="233"/>
        <end position="436"/>
    </location>
</feature>
<evidence type="ECO:0000256" key="12">
    <source>
        <dbReference type="ARBA" id="ARBA00022989"/>
    </source>
</evidence>
<dbReference type="PROSITE" id="PS50885">
    <property type="entry name" value="HAMP"/>
    <property type="match status" value="1"/>
</dbReference>
<dbReference type="InterPro" id="IPR004358">
    <property type="entry name" value="Sig_transdc_His_kin-like_C"/>
</dbReference>
<comment type="catalytic activity">
    <reaction evidence="1">
        <text>ATP + protein L-histidine = ADP + protein N-phospho-L-histidine.</text>
        <dbReference type="EC" id="2.7.13.3"/>
    </reaction>
</comment>
<dbReference type="InterPro" id="IPR003660">
    <property type="entry name" value="HAMP_dom"/>
</dbReference>
<dbReference type="EC" id="2.7.13.3" evidence="3"/>
<dbReference type="SMART" id="SM00304">
    <property type="entry name" value="HAMP"/>
    <property type="match status" value="1"/>
</dbReference>
<keyword evidence="11" id="KW-0067">ATP-binding</keyword>
<dbReference type="CDD" id="cd06225">
    <property type="entry name" value="HAMP"/>
    <property type="match status" value="1"/>
</dbReference>
<evidence type="ECO:0000256" key="13">
    <source>
        <dbReference type="ARBA" id="ARBA00023012"/>
    </source>
</evidence>
<evidence type="ECO:0000256" key="3">
    <source>
        <dbReference type="ARBA" id="ARBA00012438"/>
    </source>
</evidence>
<evidence type="ECO:0000256" key="7">
    <source>
        <dbReference type="ARBA" id="ARBA00022679"/>
    </source>
</evidence>
<dbReference type="Gene3D" id="3.30.565.10">
    <property type="entry name" value="Histidine kinase-like ATPase, C-terminal domain"/>
    <property type="match status" value="1"/>
</dbReference>
<dbReference type="PANTHER" id="PTHR44936">
    <property type="entry name" value="SENSOR PROTEIN CREC"/>
    <property type="match status" value="1"/>
</dbReference>
<organism evidence="18 19">
    <name type="scientific">Candidatus Methylopumilus rimovensis</name>
    <dbReference type="NCBI Taxonomy" id="2588535"/>
    <lineage>
        <taxon>Bacteria</taxon>
        <taxon>Pseudomonadati</taxon>
        <taxon>Pseudomonadota</taxon>
        <taxon>Betaproteobacteria</taxon>
        <taxon>Nitrosomonadales</taxon>
        <taxon>Methylophilaceae</taxon>
        <taxon>Candidatus Methylopumilus</taxon>
    </lineage>
</organism>
<dbReference type="InterPro" id="IPR036890">
    <property type="entry name" value="HATPase_C_sf"/>
</dbReference>
<keyword evidence="6" id="KW-0597">Phosphoprotein</keyword>
<evidence type="ECO:0000256" key="4">
    <source>
        <dbReference type="ARBA" id="ARBA00022475"/>
    </source>
</evidence>
<accession>A0AAE6FS55</accession>
<keyword evidence="7" id="KW-0808">Transferase</keyword>
<evidence type="ECO:0000256" key="8">
    <source>
        <dbReference type="ARBA" id="ARBA00022692"/>
    </source>
</evidence>
<evidence type="ECO:0000256" key="9">
    <source>
        <dbReference type="ARBA" id="ARBA00022741"/>
    </source>
</evidence>
<evidence type="ECO:0000256" key="5">
    <source>
        <dbReference type="ARBA" id="ARBA00022519"/>
    </source>
</evidence>
<evidence type="ECO:0000256" key="10">
    <source>
        <dbReference type="ARBA" id="ARBA00022777"/>
    </source>
</evidence>
<dbReference type="InterPro" id="IPR050980">
    <property type="entry name" value="2C_sensor_his_kinase"/>
</dbReference>
<dbReference type="GO" id="GO:0000155">
    <property type="term" value="F:phosphorelay sensor kinase activity"/>
    <property type="evidence" value="ECO:0007669"/>
    <property type="project" value="InterPro"/>
</dbReference>
<dbReference type="SUPFAM" id="SSF55874">
    <property type="entry name" value="ATPase domain of HSP90 chaperone/DNA topoisomerase II/histidine kinase"/>
    <property type="match status" value="1"/>
</dbReference>
<evidence type="ECO:0000256" key="14">
    <source>
        <dbReference type="ARBA" id="ARBA00023136"/>
    </source>
</evidence>
<dbReference type="Pfam" id="PF00512">
    <property type="entry name" value="HisKA"/>
    <property type="match status" value="1"/>
</dbReference>
<dbReference type="GO" id="GO:0005886">
    <property type="term" value="C:plasma membrane"/>
    <property type="evidence" value="ECO:0007669"/>
    <property type="project" value="UniProtKB-SubCell"/>
</dbReference>
<evidence type="ECO:0000256" key="15">
    <source>
        <dbReference type="SAM" id="Phobius"/>
    </source>
</evidence>
<dbReference type="CDD" id="cd00082">
    <property type="entry name" value="HisKA"/>
    <property type="match status" value="1"/>
</dbReference>
<dbReference type="EMBL" id="CP040986">
    <property type="protein sequence ID" value="QDD13212.1"/>
    <property type="molecule type" value="Genomic_DNA"/>
</dbReference>
<keyword evidence="19" id="KW-1185">Reference proteome</keyword>
<dbReference type="AlphaFoldDB" id="A0AAE6FS55"/>
<name>A0AAE6FS55_9PROT</name>
<dbReference type="GO" id="GO:0005524">
    <property type="term" value="F:ATP binding"/>
    <property type="evidence" value="ECO:0007669"/>
    <property type="project" value="UniProtKB-KW"/>
</dbReference>
<keyword evidence="8 15" id="KW-0812">Transmembrane</keyword>
<keyword evidence="9" id="KW-0547">Nucleotide-binding</keyword>
<reference evidence="18 19" key="1">
    <citation type="journal article" date="2019" name="ISME J.">
        <title>Evolution in action: habitat transition from sediment to the pelagial leads to genome streamlining in Methylophilaceae.</title>
        <authorList>
            <person name="Salcher M."/>
            <person name="Schaefle D."/>
            <person name="Kaspar M."/>
            <person name="Neuenschwander S.M."/>
            <person name="Ghai R."/>
        </authorList>
    </citation>
    <scope>NUCLEOTIDE SEQUENCE [LARGE SCALE GENOMIC DNA]</scope>
    <source>
        <strain evidence="18 19">MMS-RI-1</strain>
    </source>
</reference>
<evidence type="ECO:0000256" key="1">
    <source>
        <dbReference type="ARBA" id="ARBA00000085"/>
    </source>
</evidence>
<dbReference type="PANTHER" id="PTHR44936:SF5">
    <property type="entry name" value="SENSOR HISTIDINE KINASE ENVZ"/>
    <property type="match status" value="1"/>
</dbReference>
<dbReference type="SUPFAM" id="SSF47384">
    <property type="entry name" value="Homodimeric domain of signal transducing histidine kinase"/>
    <property type="match status" value="1"/>
</dbReference>
<evidence type="ECO:0000256" key="6">
    <source>
        <dbReference type="ARBA" id="ARBA00022553"/>
    </source>
</evidence>
<dbReference type="Pfam" id="PF00672">
    <property type="entry name" value="HAMP"/>
    <property type="match status" value="1"/>
</dbReference>
<dbReference type="SUPFAM" id="SSF158472">
    <property type="entry name" value="HAMP domain-like"/>
    <property type="match status" value="1"/>
</dbReference>
<dbReference type="InterPro" id="IPR005467">
    <property type="entry name" value="His_kinase_dom"/>
</dbReference>